<gene>
    <name evidence="1" type="ORF">FIBSPDRAFT_950956</name>
</gene>
<keyword evidence="2" id="KW-1185">Reference proteome</keyword>
<organism evidence="1 2">
    <name type="scientific">Athelia psychrophila</name>
    <dbReference type="NCBI Taxonomy" id="1759441"/>
    <lineage>
        <taxon>Eukaryota</taxon>
        <taxon>Fungi</taxon>
        <taxon>Dikarya</taxon>
        <taxon>Basidiomycota</taxon>
        <taxon>Agaricomycotina</taxon>
        <taxon>Agaricomycetes</taxon>
        <taxon>Agaricomycetidae</taxon>
        <taxon>Atheliales</taxon>
        <taxon>Atheliaceae</taxon>
        <taxon>Athelia</taxon>
    </lineage>
</organism>
<proteinExistence type="predicted"/>
<sequence>MTSTDFLRPQFDDPAVTAGISLLAIEPLGHGRTRSATVHFTYDIKCPVLWIHGTEDVAYGVKHAERYMLLLYRCVAYRERERDSRRLGALRIIQVSPIILVEK</sequence>
<dbReference type="AlphaFoldDB" id="A0A166N1E7"/>
<dbReference type="OrthoDB" id="19657at2759"/>
<name>A0A166N1E7_9AGAM</name>
<dbReference type="Proteomes" id="UP000076532">
    <property type="component" value="Unassembled WGS sequence"/>
</dbReference>
<accession>A0A166N1E7</accession>
<reference evidence="1 2" key="1">
    <citation type="journal article" date="2016" name="Mol. Biol. Evol.">
        <title>Comparative Genomics of Early-Diverging Mushroom-Forming Fungi Provides Insights into the Origins of Lignocellulose Decay Capabilities.</title>
        <authorList>
            <person name="Nagy L.G."/>
            <person name="Riley R."/>
            <person name="Tritt A."/>
            <person name="Adam C."/>
            <person name="Daum C."/>
            <person name="Floudas D."/>
            <person name="Sun H."/>
            <person name="Yadav J.S."/>
            <person name="Pangilinan J."/>
            <person name="Larsson K.H."/>
            <person name="Matsuura K."/>
            <person name="Barry K."/>
            <person name="Labutti K."/>
            <person name="Kuo R."/>
            <person name="Ohm R.A."/>
            <person name="Bhattacharya S.S."/>
            <person name="Shirouzu T."/>
            <person name="Yoshinaga Y."/>
            <person name="Martin F.M."/>
            <person name="Grigoriev I.V."/>
            <person name="Hibbett D.S."/>
        </authorList>
    </citation>
    <scope>NUCLEOTIDE SEQUENCE [LARGE SCALE GENOMIC DNA]</scope>
    <source>
        <strain evidence="1 2">CBS 109695</strain>
    </source>
</reference>
<protein>
    <submittedName>
        <fullName evidence="1">Uncharacterized protein</fullName>
    </submittedName>
</protein>
<dbReference type="EMBL" id="KV417525">
    <property type="protein sequence ID" value="KZP24546.1"/>
    <property type="molecule type" value="Genomic_DNA"/>
</dbReference>
<evidence type="ECO:0000313" key="2">
    <source>
        <dbReference type="Proteomes" id="UP000076532"/>
    </source>
</evidence>
<evidence type="ECO:0000313" key="1">
    <source>
        <dbReference type="EMBL" id="KZP24546.1"/>
    </source>
</evidence>